<dbReference type="RefSeq" id="WP_103078690.1">
    <property type="nucleotide sequence ID" value="NZ_AZRM01000023.1"/>
</dbReference>
<name>A0A2K1PCT7_9BACT</name>
<dbReference type="EMBL" id="AZRM01000023">
    <property type="protein sequence ID" value="PNS00538.1"/>
    <property type="molecule type" value="Genomic_DNA"/>
</dbReference>
<accession>A0A2K1PCT7</accession>
<dbReference type="AlphaFoldDB" id="A0A2K1PCT7"/>
<comment type="caution">
    <text evidence="1">The sequence shown here is derived from an EMBL/GenBank/DDBJ whole genome shotgun (WGS) entry which is preliminary data.</text>
</comment>
<sequence length="73" mass="8733">MSVYYLNLTPKYEEGIMHYEVHEENCEWLSEVKDCEELGDFRNCHGAIKEAKQRYPKWKIDGCKYCSPECHNL</sequence>
<dbReference type="Proteomes" id="UP000236199">
    <property type="component" value="Unassembled WGS sequence"/>
</dbReference>
<evidence type="ECO:0000313" key="1">
    <source>
        <dbReference type="EMBL" id="PNS00538.1"/>
    </source>
</evidence>
<reference evidence="1 2" key="1">
    <citation type="submission" date="2013-12" db="EMBL/GenBank/DDBJ databases">
        <title>Comparative genomics of Petrotoga isolates.</title>
        <authorList>
            <person name="Nesbo C.L."/>
            <person name="Charchuk R."/>
            <person name="Chow K."/>
        </authorList>
    </citation>
    <scope>NUCLEOTIDE SEQUENCE [LARGE SCALE GENOMIC DNA]</scope>
    <source>
        <strain evidence="1 2">DSM 10691</strain>
    </source>
</reference>
<dbReference type="OrthoDB" id="47198at2"/>
<gene>
    <name evidence="1" type="ORF">X928_04730</name>
</gene>
<keyword evidence="2" id="KW-1185">Reference proteome</keyword>
<organism evidence="1 2">
    <name type="scientific">Petrotoga miotherma DSM 10691</name>
    <dbReference type="NCBI Taxonomy" id="1434326"/>
    <lineage>
        <taxon>Bacteria</taxon>
        <taxon>Thermotogati</taxon>
        <taxon>Thermotogota</taxon>
        <taxon>Thermotogae</taxon>
        <taxon>Petrotogales</taxon>
        <taxon>Petrotogaceae</taxon>
        <taxon>Petrotoga</taxon>
    </lineage>
</organism>
<protein>
    <submittedName>
        <fullName evidence="1">Uncharacterized protein</fullName>
    </submittedName>
</protein>
<evidence type="ECO:0000313" key="2">
    <source>
        <dbReference type="Proteomes" id="UP000236199"/>
    </source>
</evidence>
<proteinExistence type="predicted"/>